<accession>A0A4S2MI66</accession>
<dbReference type="PANTHER" id="PTHR11036">
    <property type="entry name" value="SEMAPHORIN"/>
    <property type="match status" value="1"/>
</dbReference>
<dbReference type="SUPFAM" id="SSF103575">
    <property type="entry name" value="Plexin repeat"/>
    <property type="match status" value="1"/>
</dbReference>
<dbReference type="PANTHER" id="PTHR11036:SF127">
    <property type="entry name" value="SEMAPHORIN-1A"/>
    <property type="match status" value="1"/>
</dbReference>
<dbReference type="Gene3D" id="2.130.10.10">
    <property type="entry name" value="YVTN repeat-like/Quinoprotein amine dehydrogenase"/>
    <property type="match status" value="1"/>
</dbReference>
<dbReference type="EMBL" id="SJOL01002264">
    <property type="protein sequence ID" value="TGZ73967.1"/>
    <property type="molecule type" value="Genomic_DNA"/>
</dbReference>
<comment type="subcellular location">
    <subcellularLocation>
        <location evidence="1">Membrane</location>
    </subcellularLocation>
</comment>
<dbReference type="GO" id="GO:0005886">
    <property type="term" value="C:plasma membrane"/>
    <property type="evidence" value="ECO:0007669"/>
    <property type="project" value="TreeGrafter"/>
</dbReference>
<reference evidence="8 9" key="1">
    <citation type="journal article" date="2019" name="BMC Genomics">
        <title>New insights from Opisthorchis felineus genome: update on genomics of the epidemiologically important liver flukes.</title>
        <authorList>
            <person name="Ershov N.I."/>
            <person name="Mordvinov V.A."/>
            <person name="Prokhortchouk E.B."/>
            <person name="Pakharukova M.Y."/>
            <person name="Gunbin K.V."/>
            <person name="Ustyantsev K."/>
            <person name="Genaev M.A."/>
            <person name="Blinov A.G."/>
            <person name="Mazur A."/>
            <person name="Boulygina E."/>
            <person name="Tsygankova S."/>
            <person name="Khrameeva E."/>
            <person name="Chekanov N."/>
            <person name="Fan G."/>
            <person name="Xiao A."/>
            <person name="Zhang H."/>
            <person name="Xu X."/>
            <person name="Yang H."/>
            <person name="Solovyev V."/>
            <person name="Lee S.M."/>
            <person name="Liu X."/>
            <person name="Afonnikov D.A."/>
            <person name="Skryabin K.G."/>
        </authorList>
    </citation>
    <scope>NUCLEOTIDE SEQUENCE [LARGE SCALE GENOMIC DNA]</scope>
    <source>
        <strain evidence="8">AK-0245</strain>
        <tissue evidence="8">Whole organism</tissue>
    </source>
</reference>
<comment type="caution">
    <text evidence="8">The sequence shown here is derived from an EMBL/GenBank/DDBJ whole genome shotgun (WGS) entry which is preliminary data.</text>
</comment>
<protein>
    <recommendedName>
        <fullName evidence="7">Sema domain-containing protein</fullName>
    </recommendedName>
</protein>
<keyword evidence="3" id="KW-1015">Disulfide bond</keyword>
<dbReference type="InterPro" id="IPR015943">
    <property type="entry name" value="WD40/YVTN_repeat-like_dom_sf"/>
</dbReference>
<dbReference type="Gene3D" id="3.30.1680.10">
    <property type="entry name" value="ligand-binding face of the semaphorins, domain 2"/>
    <property type="match status" value="1"/>
</dbReference>
<dbReference type="Pfam" id="PF01437">
    <property type="entry name" value="PSI"/>
    <property type="match status" value="1"/>
</dbReference>
<evidence type="ECO:0000259" key="7">
    <source>
        <dbReference type="PROSITE" id="PS51004"/>
    </source>
</evidence>
<dbReference type="AlphaFoldDB" id="A0A4S2MI66"/>
<dbReference type="GO" id="GO:0007411">
    <property type="term" value="P:axon guidance"/>
    <property type="evidence" value="ECO:0007669"/>
    <property type="project" value="TreeGrafter"/>
</dbReference>
<dbReference type="GO" id="GO:0045499">
    <property type="term" value="F:chemorepellent activity"/>
    <property type="evidence" value="ECO:0007669"/>
    <property type="project" value="TreeGrafter"/>
</dbReference>
<keyword evidence="6" id="KW-0812">Transmembrane</keyword>
<dbReference type="Proteomes" id="UP000308267">
    <property type="component" value="Unassembled WGS sequence"/>
</dbReference>
<evidence type="ECO:0000313" key="9">
    <source>
        <dbReference type="Proteomes" id="UP000308267"/>
    </source>
</evidence>
<dbReference type="STRING" id="147828.A0A4S2MI66"/>
<dbReference type="InterPro" id="IPR002165">
    <property type="entry name" value="Plexin_repeat"/>
</dbReference>
<dbReference type="InterPro" id="IPR001627">
    <property type="entry name" value="Semap_dom"/>
</dbReference>
<evidence type="ECO:0000256" key="1">
    <source>
        <dbReference type="ARBA" id="ARBA00004370"/>
    </source>
</evidence>
<keyword evidence="2 6" id="KW-0472">Membrane</keyword>
<dbReference type="GO" id="GO:0030215">
    <property type="term" value="F:semaphorin receptor binding"/>
    <property type="evidence" value="ECO:0007669"/>
    <property type="project" value="InterPro"/>
</dbReference>
<keyword evidence="4" id="KW-0325">Glycoprotein</keyword>
<dbReference type="InterPro" id="IPR027231">
    <property type="entry name" value="Semaphorin"/>
</dbReference>
<sequence length="898" mass="100629">MCNISKNFNCLSNPCNRISGAMIWILTTLAIQGSKINFAPLGIQDYCVLWHSDSKLFIASKFQLYMMSFGNTTQVVRILEWPYTNSISGPDKSGRRCSVLLSAIELYPDVYEVCGLSGASVRCQLHLDKGGSWHWLQSMEVSYPNEHANVIFDYRDTHFIMAYSNAIDHSAGMQLRIAMPRFRVLSAESATTASMNQAGPSTVNDHRWWSKHIETSNHRYMHFMPGARFRFHGFAVAPGKRYVLFSEVAKEVVNKVSWWSDEQTKVVYARIARVCTGDPGFQMSNIGPNYFTSFFKARLICRVRGSYQSVSDSPSAYSQGAEFNHLVAVTQFRESSQSTSESTVYGLFSMIDSGSSPSILRNVELIGPMALCAYQLSEVDRVFRTSDLIQILPRHPEPGPPASASDYNRTNLTTTAESSHAFIPYWGSRTAFRRIRRIQDVESATMTDCPAPSRSYRRLAMEFPLLVDPILPTDGEALALVNLPAPVTVLKIDPRFVNRIVRRQKNMGFPSAEVVISSTVFFLGTEKGEVYKLILTDANTVNHENPSKPYAILGTEFVTNSSNFFPKQSSTIYRLHGSTSRRRIQSVVFLHTEGSTGKTAIISENSEITVDMDSQIDLIIFDGKDIITTPTYGCAQVTTCEQCVALKDPQCYWSLESEKCENDFLGLNDLLTGTHQGCPKNSPSASSSLTFSTTPSPEGEALAFERQDISTYQTRNRTTLSERKLKPSTVTEEQTFTNFHSILWTMILGISLAFLAGITSAWIGFRYYRHFARSKRPVYSPDATASRQILVRPADHETESLSPCRFRDVAIGASCRINNSLLHSYYPVQSDVDSHYHQFVGQEDIILQSPASLYRGCCRPQTELTTFCLNNNLTTATENVRTKEEGKEQGTVQIPLHC</sequence>
<organism evidence="8 9">
    <name type="scientific">Opisthorchis felineus</name>
    <dbReference type="NCBI Taxonomy" id="147828"/>
    <lineage>
        <taxon>Eukaryota</taxon>
        <taxon>Metazoa</taxon>
        <taxon>Spiralia</taxon>
        <taxon>Lophotrochozoa</taxon>
        <taxon>Platyhelminthes</taxon>
        <taxon>Trematoda</taxon>
        <taxon>Digenea</taxon>
        <taxon>Opisthorchiida</taxon>
        <taxon>Opisthorchiata</taxon>
        <taxon>Opisthorchiidae</taxon>
        <taxon>Opisthorchis</taxon>
    </lineage>
</organism>
<dbReference type="SUPFAM" id="SSF101912">
    <property type="entry name" value="Sema domain"/>
    <property type="match status" value="1"/>
</dbReference>
<evidence type="ECO:0000256" key="4">
    <source>
        <dbReference type="ARBA" id="ARBA00023180"/>
    </source>
</evidence>
<name>A0A4S2MI66_OPIFE</name>
<dbReference type="PROSITE" id="PS51004">
    <property type="entry name" value="SEMA"/>
    <property type="match status" value="1"/>
</dbReference>
<proteinExistence type="predicted"/>
<dbReference type="OrthoDB" id="9988752at2759"/>
<evidence type="ECO:0000256" key="5">
    <source>
        <dbReference type="PROSITE-ProRule" id="PRU00352"/>
    </source>
</evidence>
<dbReference type="GO" id="GO:0071526">
    <property type="term" value="P:semaphorin-plexin signaling pathway"/>
    <property type="evidence" value="ECO:0007669"/>
    <property type="project" value="TreeGrafter"/>
</dbReference>
<keyword evidence="6" id="KW-1133">Transmembrane helix</keyword>
<dbReference type="SMART" id="SM00630">
    <property type="entry name" value="Sema"/>
    <property type="match status" value="1"/>
</dbReference>
<evidence type="ECO:0000256" key="6">
    <source>
        <dbReference type="SAM" id="Phobius"/>
    </source>
</evidence>
<comment type="caution">
    <text evidence="5">Lacks conserved residue(s) required for the propagation of feature annotation.</text>
</comment>
<feature type="domain" description="Sema" evidence="7">
    <location>
        <begin position="17"/>
        <end position="601"/>
    </location>
</feature>
<evidence type="ECO:0000256" key="3">
    <source>
        <dbReference type="ARBA" id="ARBA00023157"/>
    </source>
</evidence>
<keyword evidence="9" id="KW-1185">Reference proteome</keyword>
<feature type="transmembrane region" description="Helical" evidence="6">
    <location>
        <begin position="742"/>
        <end position="765"/>
    </location>
</feature>
<dbReference type="GO" id="GO:0030335">
    <property type="term" value="P:positive regulation of cell migration"/>
    <property type="evidence" value="ECO:0007669"/>
    <property type="project" value="TreeGrafter"/>
</dbReference>
<evidence type="ECO:0000313" key="8">
    <source>
        <dbReference type="EMBL" id="TGZ73967.1"/>
    </source>
</evidence>
<dbReference type="InterPro" id="IPR036352">
    <property type="entry name" value="Semap_dom_sf"/>
</dbReference>
<evidence type="ECO:0000256" key="2">
    <source>
        <dbReference type="ARBA" id="ARBA00023136"/>
    </source>
</evidence>
<gene>
    <name evidence="8" type="ORF">CRM22_001208</name>
</gene>